<dbReference type="GO" id="GO:0043531">
    <property type="term" value="F:ADP binding"/>
    <property type="evidence" value="ECO:0007669"/>
    <property type="project" value="InterPro"/>
</dbReference>
<dbReference type="GO" id="GO:0006952">
    <property type="term" value="P:defense response"/>
    <property type="evidence" value="ECO:0007669"/>
    <property type="project" value="UniProtKB-KW"/>
</dbReference>
<evidence type="ECO:0000256" key="1">
    <source>
        <dbReference type="ARBA" id="ARBA00022741"/>
    </source>
</evidence>
<keyword evidence="1" id="KW-0547">Nucleotide-binding</keyword>
<dbReference type="SUPFAM" id="SSF52540">
    <property type="entry name" value="P-loop containing nucleoside triphosphate hydrolases"/>
    <property type="match status" value="1"/>
</dbReference>
<dbReference type="EMBL" id="JABFAC010000002">
    <property type="protein sequence ID" value="MBA0606302.1"/>
    <property type="molecule type" value="Genomic_DNA"/>
</dbReference>
<name>A0A7J8QYV8_GOSDV</name>
<evidence type="ECO:0000313" key="5">
    <source>
        <dbReference type="EMBL" id="MBA0606302.1"/>
    </source>
</evidence>
<protein>
    <recommendedName>
        <fullName evidence="4">NB-ARC domain-containing protein</fullName>
    </recommendedName>
</protein>
<dbReference type="PANTHER" id="PTHR33463:SF203">
    <property type="entry name" value="AAA+ ATPASE DOMAIN-CONTAINING PROTEIN"/>
    <property type="match status" value="1"/>
</dbReference>
<dbReference type="Gene3D" id="3.40.50.300">
    <property type="entry name" value="P-loop containing nucleotide triphosphate hydrolases"/>
    <property type="match status" value="1"/>
</dbReference>
<keyword evidence="3" id="KW-0067">ATP-binding</keyword>
<dbReference type="GO" id="GO:0005524">
    <property type="term" value="F:ATP binding"/>
    <property type="evidence" value="ECO:0007669"/>
    <property type="project" value="UniProtKB-KW"/>
</dbReference>
<reference evidence="5 6" key="1">
    <citation type="journal article" date="2019" name="Genome Biol. Evol.">
        <title>Insights into the evolution of the New World diploid cottons (Gossypium, subgenus Houzingenia) based on genome sequencing.</title>
        <authorList>
            <person name="Grover C.E."/>
            <person name="Arick M.A. 2nd"/>
            <person name="Thrash A."/>
            <person name="Conover J.L."/>
            <person name="Sanders W.S."/>
            <person name="Peterson D.G."/>
            <person name="Frelichowski J.E."/>
            <person name="Scheffler J.A."/>
            <person name="Scheffler B.E."/>
            <person name="Wendel J.F."/>
        </authorList>
    </citation>
    <scope>NUCLEOTIDE SEQUENCE [LARGE SCALE GENOMIC DNA]</scope>
    <source>
        <strain evidence="5">27</strain>
        <tissue evidence="5">Leaf</tissue>
    </source>
</reference>
<evidence type="ECO:0000313" key="6">
    <source>
        <dbReference type="Proteomes" id="UP000593561"/>
    </source>
</evidence>
<dbReference type="Gene3D" id="1.10.8.430">
    <property type="entry name" value="Helical domain of apoptotic protease-activating factors"/>
    <property type="match status" value="1"/>
</dbReference>
<feature type="domain" description="NB-ARC" evidence="4">
    <location>
        <begin position="156"/>
        <end position="281"/>
    </location>
</feature>
<keyword evidence="6" id="KW-1185">Reference proteome</keyword>
<accession>A0A7J8QYV8</accession>
<gene>
    <name evidence="5" type="ORF">Godav_018786</name>
</gene>
<dbReference type="InterPro" id="IPR042197">
    <property type="entry name" value="Apaf_helical"/>
</dbReference>
<evidence type="ECO:0000259" key="4">
    <source>
        <dbReference type="Pfam" id="PF00931"/>
    </source>
</evidence>
<dbReference type="AlphaFoldDB" id="A0A7J8QYV8"/>
<evidence type="ECO:0000256" key="3">
    <source>
        <dbReference type="ARBA" id="ARBA00022840"/>
    </source>
</evidence>
<dbReference type="InterPro" id="IPR027417">
    <property type="entry name" value="P-loop_NTPase"/>
</dbReference>
<dbReference type="Proteomes" id="UP000593561">
    <property type="component" value="Unassembled WGS sequence"/>
</dbReference>
<dbReference type="PANTHER" id="PTHR33463">
    <property type="entry name" value="NB-ARC DOMAIN-CONTAINING PROTEIN-RELATED"/>
    <property type="match status" value="1"/>
</dbReference>
<dbReference type="Pfam" id="PF00931">
    <property type="entry name" value="NB-ARC"/>
    <property type="match status" value="1"/>
</dbReference>
<dbReference type="InterPro" id="IPR002182">
    <property type="entry name" value="NB-ARC"/>
</dbReference>
<dbReference type="InterPro" id="IPR050905">
    <property type="entry name" value="Plant_NBS-LRR"/>
</dbReference>
<sequence>MGSEWGLSAASGLVAPLLVDYLVKPIERRIRYLFRFHKIVQELHQNQQDLAAKETQVKDDVEEAKLQIRTQVIYDQVDEWLTKAENALKDEIENKTLEIADLVKKSEFKRVGHRAKLPSLDLVTSKDHVDLKSSGAAFNKIMEALKDDKKRGGKVKGFDRVVMVTVSETVDIEKIQNKIADDLDLKFGKNTEGGKATELWSRLSNGKFLVIIDDLWKEWNDDGDLRKIGIPLVKDEKGCKIILTTRNYNVCQHMECEETVQLKVLEDGEAWTLFEMNAGLKKADSRVIGEAKKIAKECKGLPLAIVTLAKALKGKALDRWKDAPKKT</sequence>
<proteinExistence type="predicted"/>
<evidence type="ECO:0000256" key="2">
    <source>
        <dbReference type="ARBA" id="ARBA00022821"/>
    </source>
</evidence>
<organism evidence="5 6">
    <name type="scientific">Gossypium davidsonii</name>
    <name type="common">Davidson's cotton</name>
    <name type="synonym">Gossypium klotzschianum subsp. davidsonii</name>
    <dbReference type="NCBI Taxonomy" id="34287"/>
    <lineage>
        <taxon>Eukaryota</taxon>
        <taxon>Viridiplantae</taxon>
        <taxon>Streptophyta</taxon>
        <taxon>Embryophyta</taxon>
        <taxon>Tracheophyta</taxon>
        <taxon>Spermatophyta</taxon>
        <taxon>Magnoliopsida</taxon>
        <taxon>eudicotyledons</taxon>
        <taxon>Gunneridae</taxon>
        <taxon>Pentapetalae</taxon>
        <taxon>rosids</taxon>
        <taxon>malvids</taxon>
        <taxon>Malvales</taxon>
        <taxon>Malvaceae</taxon>
        <taxon>Malvoideae</taxon>
        <taxon>Gossypium</taxon>
    </lineage>
</organism>
<dbReference type="PRINTS" id="PR00364">
    <property type="entry name" value="DISEASERSIST"/>
</dbReference>
<keyword evidence="2" id="KW-0611">Plant defense</keyword>
<comment type="caution">
    <text evidence="5">The sequence shown here is derived from an EMBL/GenBank/DDBJ whole genome shotgun (WGS) entry which is preliminary data.</text>
</comment>